<name>A0ABP4V1F5_9ACTN</name>
<evidence type="ECO:0000313" key="1">
    <source>
        <dbReference type="EMBL" id="GAA1714365.1"/>
    </source>
</evidence>
<accession>A0ABP4V1F5</accession>
<proteinExistence type="predicted"/>
<reference evidence="2" key="1">
    <citation type="journal article" date="2019" name="Int. J. Syst. Evol. Microbiol.">
        <title>The Global Catalogue of Microorganisms (GCM) 10K type strain sequencing project: providing services to taxonomists for standard genome sequencing and annotation.</title>
        <authorList>
            <consortium name="The Broad Institute Genomics Platform"/>
            <consortium name="The Broad Institute Genome Sequencing Center for Infectious Disease"/>
            <person name="Wu L."/>
            <person name="Ma J."/>
        </authorList>
    </citation>
    <scope>NUCLEOTIDE SEQUENCE [LARGE SCALE GENOMIC DNA]</scope>
    <source>
        <strain evidence="2">JCM 14307</strain>
    </source>
</reference>
<evidence type="ECO:0000313" key="2">
    <source>
        <dbReference type="Proteomes" id="UP001500280"/>
    </source>
</evidence>
<dbReference type="Proteomes" id="UP001500280">
    <property type="component" value="Unassembled WGS sequence"/>
</dbReference>
<sequence>MADIADSLRRPDGFTFAQTQPWDGWFRHTAALARTGEAKPGMQVPRAETLLHGTASGEGQMAGQIDLPVP</sequence>
<comment type="caution">
    <text evidence="1">The sequence shown here is derived from an EMBL/GenBank/DDBJ whole genome shotgun (WGS) entry which is preliminary data.</text>
</comment>
<organism evidence="1 2">
    <name type="scientific">Kribbella yunnanensis</name>
    <dbReference type="NCBI Taxonomy" id="190194"/>
    <lineage>
        <taxon>Bacteria</taxon>
        <taxon>Bacillati</taxon>
        <taxon>Actinomycetota</taxon>
        <taxon>Actinomycetes</taxon>
        <taxon>Propionibacteriales</taxon>
        <taxon>Kribbellaceae</taxon>
        <taxon>Kribbella</taxon>
    </lineage>
</organism>
<protein>
    <submittedName>
        <fullName evidence="1">Uncharacterized protein</fullName>
    </submittedName>
</protein>
<gene>
    <name evidence="1" type="ORF">GCM10009745_73310</name>
</gene>
<keyword evidence="2" id="KW-1185">Reference proteome</keyword>
<dbReference type="EMBL" id="BAAANF010000025">
    <property type="protein sequence ID" value="GAA1714365.1"/>
    <property type="molecule type" value="Genomic_DNA"/>
</dbReference>